<comment type="caution">
    <text evidence="1">The sequence shown here is derived from an EMBL/GenBank/DDBJ whole genome shotgun (WGS) entry which is preliminary data.</text>
</comment>
<gene>
    <name evidence="1" type="ORF">PHMEG_00012840</name>
</gene>
<keyword evidence="2" id="KW-1185">Reference proteome</keyword>
<name>A0A225W8R0_9STRA</name>
<organism evidence="1 2">
    <name type="scientific">Phytophthora megakarya</name>
    <dbReference type="NCBI Taxonomy" id="4795"/>
    <lineage>
        <taxon>Eukaryota</taxon>
        <taxon>Sar</taxon>
        <taxon>Stramenopiles</taxon>
        <taxon>Oomycota</taxon>
        <taxon>Peronosporomycetes</taxon>
        <taxon>Peronosporales</taxon>
        <taxon>Peronosporaceae</taxon>
        <taxon>Phytophthora</taxon>
    </lineage>
</organism>
<reference evidence="2" key="1">
    <citation type="submission" date="2017-03" db="EMBL/GenBank/DDBJ databases">
        <title>Phytopthora megakarya and P. palmivora, two closely related causual agents of cacao black pod achieved similar genome size and gene model numbers by different mechanisms.</title>
        <authorList>
            <person name="Ali S."/>
            <person name="Shao J."/>
            <person name="Larry D.J."/>
            <person name="Kronmiller B."/>
            <person name="Shen D."/>
            <person name="Strem M.D."/>
            <person name="Melnick R.L."/>
            <person name="Guiltinan M.J."/>
            <person name="Tyler B.M."/>
            <person name="Meinhardt L.W."/>
            <person name="Bailey B.A."/>
        </authorList>
    </citation>
    <scope>NUCLEOTIDE SEQUENCE [LARGE SCALE GENOMIC DNA]</scope>
    <source>
        <strain evidence="2">zdho120</strain>
    </source>
</reference>
<dbReference type="AlphaFoldDB" id="A0A225W8R0"/>
<sequence>MPLDLCAVSQTRDRLSATLQYLRRQLAEKYKRIEHRRCTCGTTLMTPNGCTCGLVEVPTIFLAFTSLTSLFDQFEPHYPMTSYNGKGGRPHRLRHHHQVLGVMMALYDDCLD</sequence>
<dbReference type="Proteomes" id="UP000198211">
    <property type="component" value="Unassembled WGS sequence"/>
</dbReference>
<proteinExistence type="predicted"/>
<dbReference type="EMBL" id="NBNE01001497">
    <property type="protein sequence ID" value="OWZ13774.1"/>
    <property type="molecule type" value="Genomic_DNA"/>
</dbReference>
<protein>
    <submittedName>
        <fullName evidence="1">Uncharacterized protein</fullName>
    </submittedName>
</protein>
<evidence type="ECO:0000313" key="2">
    <source>
        <dbReference type="Proteomes" id="UP000198211"/>
    </source>
</evidence>
<evidence type="ECO:0000313" key="1">
    <source>
        <dbReference type="EMBL" id="OWZ13774.1"/>
    </source>
</evidence>
<accession>A0A225W8R0</accession>
<dbReference type="OrthoDB" id="126322at2759"/>